<accession>A0A9Q0HS42</accession>
<reference evidence="5" key="1">
    <citation type="journal article" date="2022" name="Cell">
        <title>Repeat-based holocentromeres influence genome architecture and karyotype evolution.</title>
        <authorList>
            <person name="Hofstatter P.G."/>
            <person name="Thangavel G."/>
            <person name="Lux T."/>
            <person name="Neumann P."/>
            <person name="Vondrak T."/>
            <person name="Novak P."/>
            <person name="Zhang M."/>
            <person name="Costa L."/>
            <person name="Castellani M."/>
            <person name="Scott A."/>
            <person name="Toegelov H."/>
            <person name="Fuchs J."/>
            <person name="Mata-Sucre Y."/>
            <person name="Dias Y."/>
            <person name="Vanzela A.L.L."/>
            <person name="Huettel B."/>
            <person name="Almeida C.C.S."/>
            <person name="Simkova H."/>
            <person name="Souza G."/>
            <person name="Pedrosa-Harand A."/>
            <person name="Macas J."/>
            <person name="Mayer K.F.X."/>
            <person name="Houben A."/>
            <person name="Marques A."/>
        </authorList>
    </citation>
    <scope>NUCLEOTIDE SEQUENCE</scope>
    <source>
        <strain evidence="5">RhyBre1mFocal</strain>
    </source>
</reference>
<dbReference type="AlphaFoldDB" id="A0A9Q0HS42"/>
<evidence type="ECO:0000256" key="4">
    <source>
        <dbReference type="RuleBase" id="RU000363"/>
    </source>
</evidence>
<dbReference type="Gene3D" id="3.40.50.720">
    <property type="entry name" value="NAD(P)-binding Rossmann-like Domain"/>
    <property type="match status" value="1"/>
</dbReference>
<dbReference type="InterPro" id="IPR002347">
    <property type="entry name" value="SDR_fam"/>
</dbReference>
<protein>
    <submittedName>
        <fullName evidence="5">Uncharacterized protein</fullName>
    </submittedName>
</protein>
<dbReference type="OrthoDB" id="1933717at2759"/>
<keyword evidence="6" id="KW-1185">Reference proteome</keyword>
<name>A0A9Q0HS42_9POAL</name>
<gene>
    <name evidence="5" type="ORF">LUZ63_005018</name>
</gene>
<dbReference type="InterPro" id="IPR036291">
    <property type="entry name" value="NAD(P)-bd_dom_sf"/>
</dbReference>
<comment type="similarity">
    <text evidence="1 4">Belongs to the short-chain dehydrogenases/reductases (SDR) family.</text>
</comment>
<keyword evidence="2" id="KW-0521">NADP</keyword>
<proteinExistence type="inferred from homology"/>
<evidence type="ECO:0000313" key="6">
    <source>
        <dbReference type="Proteomes" id="UP001151287"/>
    </source>
</evidence>
<evidence type="ECO:0000256" key="2">
    <source>
        <dbReference type="ARBA" id="ARBA00022857"/>
    </source>
</evidence>
<dbReference type="FunFam" id="3.40.50.720:FF:000387">
    <property type="entry name" value="NAD(P)-binding Rossmann-fold superfamily protein"/>
    <property type="match status" value="1"/>
</dbReference>
<dbReference type="SUPFAM" id="SSF51735">
    <property type="entry name" value="NAD(P)-binding Rossmann-fold domains"/>
    <property type="match status" value="1"/>
</dbReference>
<dbReference type="Proteomes" id="UP001151287">
    <property type="component" value="Unassembled WGS sequence"/>
</dbReference>
<evidence type="ECO:0000256" key="3">
    <source>
        <dbReference type="ARBA" id="ARBA00023002"/>
    </source>
</evidence>
<dbReference type="PANTHER" id="PTHR43490">
    <property type="entry name" value="(+)-NEOMENTHOL DEHYDROGENASE"/>
    <property type="match status" value="1"/>
</dbReference>
<dbReference type="GO" id="GO:0016020">
    <property type="term" value="C:membrane"/>
    <property type="evidence" value="ECO:0007669"/>
    <property type="project" value="TreeGrafter"/>
</dbReference>
<comment type="caution">
    <text evidence="5">The sequence shown here is derived from an EMBL/GenBank/DDBJ whole genome shotgun (WGS) entry which is preliminary data.</text>
</comment>
<dbReference type="PANTHER" id="PTHR43490:SF60">
    <property type="entry name" value="NAD(P)-BINDING ROSSMANN-FOLD SUPERFAMILY PROTEIN"/>
    <property type="match status" value="1"/>
</dbReference>
<dbReference type="PRINTS" id="PR00080">
    <property type="entry name" value="SDRFAMILY"/>
</dbReference>
<dbReference type="Pfam" id="PF00106">
    <property type="entry name" value="adh_short"/>
    <property type="match status" value="1"/>
</dbReference>
<dbReference type="EMBL" id="JAMQYH010000002">
    <property type="protein sequence ID" value="KAJ1696506.1"/>
    <property type="molecule type" value="Genomic_DNA"/>
</dbReference>
<organism evidence="5 6">
    <name type="scientific">Rhynchospora breviuscula</name>
    <dbReference type="NCBI Taxonomy" id="2022672"/>
    <lineage>
        <taxon>Eukaryota</taxon>
        <taxon>Viridiplantae</taxon>
        <taxon>Streptophyta</taxon>
        <taxon>Embryophyta</taxon>
        <taxon>Tracheophyta</taxon>
        <taxon>Spermatophyta</taxon>
        <taxon>Magnoliopsida</taxon>
        <taxon>Liliopsida</taxon>
        <taxon>Poales</taxon>
        <taxon>Cyperaceae</taxon>
        <taxon>Cyperoideae</taxon>
        <taxon>Rhynchosporeae</taxon>
        <taxon>Rhynchospora</taxon>
    </lineage>
</organism>
<dbReference type="PRINTS" id="PR00081">
    <property type="entry name" value="GDHRDH"/>
</dbReference>
<dbReference type="GO" id="GO:0016491">
    <property type="term" value="F:oxidoreductase activity"/>
    <property type="evidence" value="ECO:0007669"/>
    <property type="project" value="UniProtKB-KW"/>
</dbReference>
<keyword evidence="3" id="KW-0560">Oxidoreductase</keyword>
<sequence>MNTSSAKDQCSPAKRWWSKETVAVVTGANKGIGFATVKKLAELGLTVILTARDPEKGQKAVESLRTQGIDVWFKRLDVADISSITDFASWLHQVFGGLDILVNNAAVSFNELNTNSVEHAETVIKTNFYGPKLLIEALVPLFRRSPSTSRILNLSSRLGLLNKVTNPTIRQLLLEEETLKEEKIDQIVKQFLSQVKDGTWQEHGWPKVWTDYSVSKLALNAYSRVLARRLEGNGVSVNCFCPGFTRTDMTGGWGQRSADEAAAAAAALALLPSEELPTGKFFKWRMPMLYSKL</sequence>
<dbReference type="Pfam" id="PF13561">
    <property type="entry name" value="adh_short_C2"/>
    <property type="match status" value="1"/>
</dbReference>
<evidence type="ECO:0000313" key="5">
    <source>
        <dbReference type="EMBL" id="KAJ1696506.1"/>
    </source>
</evidence>
<evidence type="ECO:0000256" key="1">
    <source>
        <dbReference type="ARBA" id="ARBA00006484"/>
    </source>
</evidence>